<dbReference type="EC" id="2.3.1.311" evidence="13"/>
<dbReference type="CDD" id="cd04301">
    <property type="entry name" value="NAT_SF"/>
    <property type="match status" value="1"/>
</dbReference>
<dbReference type="InterPro" id="IPR032432">
    <property type="entry name" value="Radical_SAM_C"/>
</dbReference>
<keyword evidence="4" id="KW-0820">tRNA-binding</keyword>
<evidence type="ECO:0000259" key="16">
    <source>
        <dbReference type="PROSITE" id="PS51186"/>
    </source>
</evidence>
<dbReference type="GO" id="GO:0051539">
    <property type="term" value="F:4 iron, 4 sulfur cluster binding"/>
    <property type="evidence" value="ECO:0007669"/>
    <property type="project" value="UniProtKB-KW"/>
</dbReference>
<dbReference type="InterPro" id="IPR016181">
    <property type="entry name" value="Acyl_CoA_acyltransferase"/>
</dbReference>
<reference evidence="18 19" key="1">
    <citation type="journal article" name="Nat. Commun.">
        <title>Undinarchaeota illuminate DPANN phylogeny and the impact of gene transfer on archaeal evolution.</title>
        <authorList>
            <person name="Dombrowski N."/>
            <person name="Williams T.A."/>
            <person name="Sun J."/>
            <person name="Woodcroft B.J."/>
            <person name="Lee J.H."/>
            <person name="Minh B.Q."/>
            <person name="Rinke C."/>
            <person name="Spang A."/>
        </authorList>
    </citation>
    <scope>NUCLEOTIDE SEQUENCE [LARGE SCALE GENOMIC DNA]</scope>
    <source>
        <strain evidence="18">MAG_bin1129</strain>
    </source>
</reference>
<dbReference type="SUPFAM" id="SSF102114">
    <property type="entry name" value="Radical SAM enzymes"/>
    <property type="match status" value="1"/>
</dbReference>
<dbReference type="PIRSF" id="PIRSF005669">
    <property type="entry name" value="Hist_AcTrfase_ELP3"/>
    <property type="match status" value="1"/>
</dbReference>
<evidence type="ECO:0000256" key="5">
    <source>
        <dbReference type="ARBA" id="ARBA00022679"/>
    </source>
</evidence>
<dbReference type="GO" id="GO:0106261">
    <property type="term" value="F:tRNA uridine(34) acetyltransferase activity"/>
    <property type="evidence" value="ECO:0007669"/>
    <property type="project" value="UniProtKB-EC"/>
</dbReference>
<dbReference type="Pfam" id="PF16199">
    <property type="entry name" value="Radical_SAM_C"/>
    <property type="match status" value="1"/>
</dbReference>
<keyword evidence="8 15" id="KW-0479">Metal-binding</keyword>
<evidence type="ECO:0000313" key="18">
    <source>
        <dbReference type="EMBL" id="HIK00736.1"/>
    </source>
</evidence>
<comment type="similarity">
    <text evidence="2">Belongs to the ELP3 family.</text>
</comment>
<evidence type="ECO:0000256" key="4">
    <source>
        <dbReference type="ARBA" id="ARBA00022555"/>
    </source>
</evidence>
<keyword evidence="5" id="KW-0808">Transferase</keyword>
<keyword evidence="11 15" id="KW-0411">Iron-sulfur</keyword>
<dbReference type="InterPro" id="IPR013785">
    <property type="entry name" value="Aldolase_TIM"/>
</dbReference>
<dbReference type="GO" id="GO:0002926">
    <property type="term" value="P:tRNA wobble base 5-methoxycarbonylmethyl-2-thiouridinylation"/>
    <property type="evidence" value="ECO:0007669"/>
    <property type="project" value="TreeGrafter"/>
</dbReference>
<feature type="domain" description="N-acetyltransferase" evidence="16">
    <location>
        <begin position="379"/>
        <end position="524"/>
    </location>
</feature>
<dbReference type="InterPro" id="IPR039661">
    <property type="entry name" value="ELP3"/>
</dbReference>
<evidence type="ECO:0000256" key="6">
    <source>
        <dbReference type="ARBA" id="ARBA00022691"/>
    </source>
</evidence>
<dbReference type="InterPro" id="IPR006638">
    <property type="entry name" value="Elp3/MiaA/NifB-like_rSAM"/>
</dbReference>
<evidence type="ECO:0000256" key="11">
    <source>
        <dbReference type="ARBA" id="ARBA00023014"/>
    </source>
</evidence>
<dbReference type="Pfam" id="PF00583">
    <property type="entry name" value="Acetyltransf_1"/>
    <property type="match status" value="1"/>
</dbReference>
<dbReference type="InterPro" id="IPR007197">
    <property type="entry name" value="rSAM"/>
</dbReference>
<evidence type="ECO:0000256" key="12">
    <source>
        <dbReference type="ARBA" id="ARBA00023315"/>
    </source>
</evidence>
<evidence type="ECO:0000256" key="15">
    <source>
        <dbReference type="PIRSR" id="PIRSR005669-1"/>
    </source>
</evidence>
<evidence type="ECO:0000256" key="13">
    <source>
        <dbReference type="ARBA" id="ARBA00044771"/>
    </source>
</evidence>
<keyword evidence="12" id="KW-0012">Acyltransferase</keyword>
<dbReference type="PROSITE" id="PS51918">
    <property type="entry name" value="RADICAL_SAM"/>
    <property type="match status" value="1"/>
</dbReference>
<comment type="cofactor">
    <cofactor evidence="15">
        <name>[4Fe-4S] cluster</name>
        <dbReference type="ChEBI" id="CHEBI:49883"/>
    </cofactor>
    <text evidence="15">Binds 1 [4Fe-4S] cluster. The cluster is coordinated with 3 cysteines and an exchangeable S-adenosyl-L-methionine.</text>
</comment>
<feature type="domain" description="Radical SAM core" evidence="17">
    <location>
        <begin position="71"/>
        <end position="336"/>
    </location>
</feature>
<dbReference type="InterPro" id="IPR034687">
    <property type="entry name" value="ELP3-like"/>
</dbReference>
<evidence type="ECO:0000256" key="9">
    <source>
        <dbReference type="ARBA" id="ARBA00022884"/>
    </source>
</evidence>
<dbReference type="Gene3D" id="3.40.630.30">
    <property type="match status" value="1"/>
</dbReference>
<dbReference type="SUPFAM" id="SSF55729">
    <property type="entry name" value="Acyl-CoA N-acyltransferases (Nat)"/>
    <property type="match status" value="1"/>
</dbReference>
<comment type="pathway">
    <text evidence="1">tRNA modification.</text>
</comment>
<sequence>MIEQACREIIENSLENSENFKKHDFEVLKIKVSKKYGLQTVVKNAQILEQAKDSELEFLKKIFSRKPTRSISGVSVIAVMTSPELRCPHGVCTFCPKGENAPQSYTGKEPSTRRSKMNYYDPYKTVTNRLQQLRRIGHPLDKAELIVQGATFTSAPIEYQENFIKKCLEAMLGYELKTWEEVKKAAETSKVRPVGITIETKPDYCKQAHINKMLELGATRVEIGAQTIYDDILKATNRGHTLKDTIEATQLLKDSGLKVNYHMMPGLPGSDFEKDLKSFREIFENPDLSPDMLKSYPTLVIKGTALYHQWKRGEYKPLTSEQAAETIARAKEHFPKYVRVMRVNRDIPSTEIEAGVLRTDLRELVKEKLKELGIECKCIRCREVGHRFRKEKVLPENIEIREEVYEASGGKEIFISAEDFEREILIGYLRLRFPSEKFFRPEIDSETALVRELHVYGPEVPIGQTANENAFQHRGFGKKLLSRAEEISKENGYKKLLVLSGIGAKEYYKKLGYDYEGAYMRKFL</sequence>
<evidence type="ECO:0000256" key="8">
    <source>
        <dbReference type="ARBA" id="ARBA00022723"/>
    </source>
</evidence>
<evidence type="ECO:0000256" key="3">
    <source>
        <dbReference type="ARBA" id="ARBA00022485"/>
    </source>
</evidence>
<dbReference type="EMBL" id="DVAB01000036">
    <property type="protein sequence ID" value="HIK00736.1"/>
    <property type="molecule type" value="Genomic_DNA"/>
</dbReference>
<feature type="binding site" evidence="15">
    <location>
        <position position="95"/>
    </location>
    <ligand>
        <name>[4Fe-4S] cluster</name>
        <dbReference type="ChEBI" id="CHEBI:49883"/>
        <note>4Fe-4S-S-AdoMet</note>
    </ligand>
</feature>
<dbReference type="Pfam" id="PF23613">
    <property type="entry name" value="ELP3_N"/>
    <property type="match status" value="1"/>
</dbReference>
<dbReference type="InterPro" id="IPR000182">
    <property type="entry name" value="GNAT_dom"/>
</dbReference>
<dbReference type="SFLD" id="SFLDF00344">
    <property type="entry name" value="ELP3-like"/>
    <property type="match status" value="1"/>
</dbReference>
<dbReference type="SFLD" id="SFLDG01086">
    <property type="entry name" value="elongater_protein-like"/>
    <property type="match status" value="1"/>
</dbReference>
<evidence type="ECO:0000256" key="1">
    <source>
        <dbReference type="ARBA" id="ARBA00005217"/>
    </source>
</evidence>
<protein>
    <recommendedName>
        <fullName evidence="13">tRNA carboxymethyluridine synthase</fullName>
        <ecNumber evidence="13">2.3.1.311</ecNumber>
    </recommendedName>
</protein>
<dbReference type="Gene3D" id="3.20.20.70">
    <property type="entry name" value="Aldolase class I"/>
    <property type="match status" value="1"/>
</dbReference>
<comment type="caution">
    <text evidence="18">The sequence shown here is derived from an EMBL/GenBank/DDBJ whole genome shotgun (WGS) entry which is preliminary data.</text>
</comment>
<gene>
    <name evidence="18" type="ORF">H1016_04300</name>
</gene>
<dbReference type="Pfam" id="PF04055">
    <property type="entry name" value="Radical_SAM"/>
    <property type="match status" value="1"/>
</dbReference>
<dbReference type="AlphaFoldDB" id="A0A832VAU9"/>
<feature type="binding site" evidence="15">
    <location>
        <position position="92"/>
    </location>
    <ligand>
        <name>[4Fe-4S] cluster</name>
        <dbReference type="ChEBI" id="CHEBI:49883"/>
        <note>4Fe-4S-S-AdoMet</note>
    </ligand>
</feature>
<evidence type="ECO:0000256" key="2">
    <source>
        <dbReference type="ARBA" id="ARBA00005494"/>
    </source>
</evidence>
<dbReference type="Proteomes" id="UP000646946">
    <property type="component" value="Unassembled WGS sequence"/>
</dbReference>
<dbReference type="SFLD" id="SFLDS00029">
    <property type="entry name" value="Radical_SAM"/>
    <property type="match status" value="1"/>
</dbReference>
<evidence type="ECO:0000256" key="10">
    <source>
        <dbReference type="ARBA" id="ARBA00023004"/>
    </source>
</evidence>
<dbReference type="InterPro" id="IPR058240">
    <property type="entry name" value="rSAM_sf"/>
</dbReference>
<evidence type="ECO:0000313" key="19">
    <source>
        <dbReference type="Proteomes" id="UP000646946"/>
    </source>
</evidence>
<dbReference type="GO" id="GO:0000049">
    <property type="term" value="F:tRNA binding"/>
    <property type="evidence" value="ECO:0007669"/>
    <property type="project" value="UniProtKB-KW"/>
</dbReference>
<dbReference type="GO" id="GO:0005737">
    <property type="term" value="C:cytoplasm"/>
    <property type="evidence" value="ECO:0007669"/>
    <property type="project" value="TreeGrafter"/>
</dbReference>
<dbReference type="GO" id="GO:0046872">
    <property type="term" value="F:metal ion binding"/>
    <property type="evidence" value="ECO:0007669"/>
    <property type="project" value="UniProtKB-KW"/>
</dbReference>
<proteinExistence type="inferred from homology"/>
<comment type="catalytic activity">
    <reaction evidence="14">
        <text>uridine(34) in tRNA + acetyl-CoA + S-adenosyl-L-methionine + H2O = 5-(carboxymethyl)uridine(34) in tRNA + 5'-deoxyadenosine + L-methionine + CoA + 2 H(+)</text>
        <dbReference type="Rhea" id="RHEA:61020"/>
        <dbReference type="Rhea" id="RHEA-COMP:10407"/>
        <dbReference type="Rhea" id="RHEA-COMP:11727"/>
        <dbReference type="ChEBI" id="CHEBI:15377"/>
        <dbReference type="ChEBI" id="CHEBI:15378"/>
        <dbReference type="ChEBI" id="CHEBI:17319"/>
        <dbReference type="ChEBI" id="CHEBI:57287"/>
        <dbReference type="ChEBI" id="CHEBI:57288"/>
        <dbReference type="ChEBI" id="CHEBI:57844"/>
        <dbReference type="ChEBI" id="CHEBI:59789"/>
        <dbReference type="ChEBI" id="CHEBI:65315"/>
        <dbReference type="ChEBI" id="CHEBI:74882"/>
        <dbReference type="EC" id="2.3.1.311"/>
    </reaction>
    <physiologicalReaction direction="left-to-right" evidence="14">
        <dbReference type="Rhea" id="RHEA:61021"/>
    </physiologicalReaction>
</comment>
<dbReference type="PANTHER" id="PTHR11135">
    <property type="entry name" value="HISTONE ACETYLTRANSFERASE-RELATED"/>
    <property type="match status" value="1"/>
</dbReference>
<keyword evidence="6" id="KW-0949">S-adenosyl-L-methionine</keyword>
<evidence type="ECO:0000259" key="17">
    <source>
        <dbReference type="PROSITE" id="PS51918"/>
    </source>
</evidence>
<dbReference type="SMART" id="SM00729">
    <property type="entry name" value="Elp3"/>
    <property type="match status" value="1"/>
</dbReference>
<organism evidence="18 19">
    <name type="scientific">Candidatus Naiadarchaeum limnaeum</name>
    <dbReference type="NCBI Taxonomy" id="2756139"/>
    <lineage>
        <taxon>Archaea</taxon>
        <taxon>Candidatus Undinarchaeota</taxon>
        <taxon>Candidatus Undinarchaeia</taxon>
        <taxon>Candidatus Naiadarchaeales</taxon>
        <taxon>Candidatus Naiadarchaeaceae</taxon>
        <taxon>Candidatus Naiadarchaeum</taxon>
    </lineage>
</organism>
<dbReference type="InterPro" id="IPR056591">
    <property type="entry name" value="ELP3-like_N"/>
</dbReference>
<dbReference type="PROSITE" id="PS51186">
    <property type="entry name" value="GNAT"/>
    <property type="match status" value="1"/>
</dbReference>
<feature type="binding site" evidence="15">
    <location>
        <position position="87"/>
    </location>
    <ligand>
        <name>[4Fe-4S] cluster</name>
        <dbReference type="ChEBI" id="CHEBI:49883"/>
        <note>4Fe-4S-S-AdoMet</note>
    </ligand>
</feature>
<dbReference type="NCBIfam" id="TIGR01211">
    <property type="entry name" value="ELP3"/>
    <property type="match status" value="1"/>
</dbReference>
<evidence type="ECO:0000256" key="7">
    <source>
        <dbReference type="ARBA" id="ARBA00022694"/>
    </source>
</evidence>
<keyword evidence="10 15" id="KW-0408">Iron</keyword>
<keyword evidence="19" id="KW-1185">Reference proteome</keyword>
<keyword evidence="9" id="KW-0694">RNA-binding</keyword>
<accession>A0A832VAU9</accession>
<dbReference type="CDD" id="cd01335">
    <property type="entry name" value="Radical_SAM"/>
    <property type="match status" value="1"/>
</dbReference>
<name>A0A832VAU9_9ARCH</name>
<evidence type="ECO:0000256" key="14">
    <source>
        <dbReference type="ARBA" id="ARBA00047372"/>
    </source>
</evidence>
<keyword evidence="3" id="KW-0004">4Fe-4S</keyword>
<dbReference type="PANTHER" id="PTHR11135:SF7">
    <property type="entry name" value="TRNA URIDINE(34) ACETYLTRANSFERASE"/>
    <property type="match status" value="1"/>
</dbReference>
<keyword evidence="7" id="KW-0819">tRNA processing</keyword>